<dbReference type="AlphaFoldDB" id="A0AAV7RJU6"/>
<reference evidence="1" key="1">
    <citation type="journal article" date="2022" name="bioRxiv">
        <title>Sequencing and chromosome-scale assembly of the giantPleurodeles waltlgenome.</title>
        <authorList>
            <person name="Brown T."/>
            <person name="Elewa A."/>
            <person name="Iarovenko S."/>
            <person name="Subramanian E."/>
            <person name="Araus A.J."/>
            <person name="Petzold A."/>
            <person name="Susuki M."/>
            <person name="Suzuki K.-i.T."/>
            <person name="Hayashi T."/>
            <person name="Toyoda A."/>
            <person name="Oliveira C."/>
            <person name="Osipova E."/>
            <person name="Leigh N.D."/>
            <person name="Simon A."/>
            <person name="Yun M.H."/>
        </authorList>
    </citation>
    <scope>NUCLEOTIDE SEQUENCE</scope>
    <source>
        <strain evidence="1">20211129_DDA</strain>
        <tissue evidence="1">Liver</tissue>
    </source>
</reference>
<organism evidence="1 2">
    <name type="scientific">Pleurodeles waltl</name>
    <name type="common">Iberian ribbed newt</name>
    <dbReference type="NCBI Taxonomy" id="8319"/>
    <lineage>
        <taxon>Eukaryota</taxon>
        <taxon>Metazoa</taxon>
        <taxon>Chordata</taxon>
        <taxon>Craniata</taxon>
        <taxon>Vertebrata</taxon>
        <taxon>Euteleostomi</taxon>
        <taxon>Amphibia</taxon>
        <taxon>Batrachia</taxon>
        <taxon>Caudata</taxon>
        <taxon>Salamandroidea</taxon>
        <taxon>Salamandridae</taxon>
        <taxon>Pleurodelinae</taxon>
        <taxon>Pleurodeles</taxon>
    </lineage>
</organism>
<keyword evidence="2" id="KW-1185">Reference proteome</keyword>
<protein>
    <submittedName>
        <fullName evidence="1">Uncharacterized protein</fullName>
    </submittedName>
</protein>
<evidence type="ECO:0000313" key="1">
    <source>
        <dbReference type="EMBL" id="KAJ1151489.1"/>
    </source>
</evidence>
<gene>
    <name evidence="1" type="ORF">NDU88_004269</name>
</gene>
<dbReference type="Proteomes" id="UP001066276">
    <property type="component" value="Chromosome 5"/>
</dbReference>
<comment type="caution">
    <text evidence="1">The sequence shown here is derived from an EMBL/GenBank/DDBJ whole genome shotgun (WGS) entry which is preliminary data.</text>
</comment>
<sequence length="148" mass="16679">MWEEDFQAGQSIDMSRGIVESEKGEFYSEHSLEREEGPALALVAALLEWSEDEDEWHCRPPKKVYTRGSGIKEAVGKAKKGGVARQRVPKSSRMYEDETVWGGELSEVKGDCIDVFETEITSRVFTPAPSLEELASPRSMNLHCMFAY</sequence>
<evidence type="ECO:0000313" key="2">
    <source>
        <dbReference type="Proteomes" id="UP001066276"/>
    </source>
</evidence>
<name>A0AAV7RJU6_PLEWA</name>
<dbReference type="EMBL" id="JANPWB010000009">
    <property type="protein sequence ID" value="KAJ1151489.1"/>
    <property type="molecule type" value="Genomic_DNA"/>
</dbReference>
<accession>A0AAV7RJU6</accession>
<proteinExistence type="predicted"/>